<reference evidence="1" key="1">
    <citation type="submission" date="2018-01" db="EMBL/GenBank/DDBJ databases">
        <title>An insight into the sialome of Amazonian anophelines.</title>
        <authorList>
            <person name="Ribeiro J.M."/>
            <person name="Scarpassa V."/>
            <person name="Calvo E."/>
        </authorList>
    </citation>
    <scope>NUCLEOTIDE SEQUENCE</scope>
</reference>
<organism evidence="1">
    <name type="scientific">Anopheles darlingi</name>
    <name type="common">Mosquito</name>
    <dbReference type="NCBI Taxonomy" id="43151"/>
    <lineage>
        <taxon>Eukaryota</taxon>
        <taxon>Metazoa</taxon>
        <taxon>Ecdysozoa</taxon>
        <taxon>Arthropoda</taxon>
        <taxon>Hexapoda</taxon>
        <taxon>Insecta</taxon>
        <taxon>Pterygota</taxon>
        <taxon>Neoptera</taxon>
        <taxon>Endopterygota</taxon>
        <taxon>Diptera</taxon>
        <taxon>Nematocera</taxon>
        <taxon>Culicoidea</taxon>
        <taxon>Culicidae</taxon>
        <taxon>Anophelinae</taxon>
        <taxon>Anopheles</taxon>
    </lineage>
</organism>
<proteinExistence type="predicted"/>
<evidence type="ECO:0000313" key="1">
    <source>
        <dbReference type="EMBL" id="MBW77811.1"/>
    </source>
</evidence>
<protein>
    <submittedName>
        <fullName evidence="1">Putative secreted protein</fullName>
    </submittedName>
</protein>
<accession>A0A2M4DJU8</accession>
<dbReference type="AlphaFoldDB" id="A0A2M4DJU8"/>
<name>A0A2M4DJU8_ANODA</name>
<sequence length="105" mass="11455">MTICSTFGGPPGSWLSCFSLMSCRIALVMASRAAISFAAAFLLPWRRGIDTTVSTRRRSLCRAATSIPVPADSPNRRNVSASGPDSAWRIEEEEWMDTSECCMSC</sequence>
<dbReference type="EMBL" id="GGFL01013633">
    <property type="protein sequence ID" value="MBW77811.1"/>
    <property type="molecule type" value="Transcribed_RNA"/>
</dbReference>